<dbReference type="InterPro" id="IPR011249">
    <property type="entry name" value="Metalloenz_LuxS/M16"/>
</dbReference>
<dbReference type="InterPro" id="IPR050626">
    <property type="entry name" value="Peptidase_M16"/>
</dbReference>
<dbReference type="Gene3D" id="3.30.830.10">
    <property type="entry name" value="Metalloenzyme, LuxS/M16 peptidase-like"/>
    <property type="match status" value="1"/>
</dbReference>
<gene>
    <name evidence="3" type="ORF">CBRE1094_LOCUS44026</name>
</gene>
<protein>
    <recommendedName>
        <fullName evidence="2">Coenzyme PQQ synthesis protein F-like C-terminal lobe domain-containing protein</fullName>
    </recommendedName>
</protein>
<feature type="domain" description="Coenzyme PQQ synthesis protein F-like C-terminal lobe" evidence="2">
    <location>
        <begin position="1"/>
        <end position="87"/>
    </location>
</feature>
<dbReference type="Pfam" id="PF22456">
    <property type="entry name" value="PqqF-like_C_4"/>
    <property type="match status" value="1"/>
</dbReference>
<accession>A0A7S2JII1</accession>
<evidence type="ECO:0000259" key="2">
    <source>
        <dbReference type="Pfam" id="PF22456"/>
    </source>
</evidence>
<dbReference type="PANTHER" id="PTHR43690">
    <property type="entry name" value="NARDILYSIN"/>
    <property type="match status" value="1"/>
</dbReference>
<dbReference type="AlphaFoldDB" id="A0A7S2JII1"/>
<keyword evidence="1" id="KW-0479">Metal-binding</keyword>
<sequence>MRTNQQLGYIVGSSISESEGVRGLVVSVQSAVIPPPMVEQRIDTFLTSYRSSLASMPNAELTVVLEALASQAVDVDKRLGSQAGRLWSEIVNRRYDYGRPWRTSKRLGGVTKAGLVAFFDRHLAPGAPEERRLATHVFAREAVPTELKVDPTADLAFYPPPIDRFAERVGAGLAAAGQGV</sequence>
<dbReference type="PANTHER" id="PTHR43690:SF18">
    <property type="entry name" value="INSULIN-DEGRADING ENZYME-RELATED"/>
    <property type="match status" value="1"/>
</dbReference>
<proteinExistence type="predicted"/>
<organism evidence="3">
    <name type="scientific">Haptolina brevifila</name>
    <dbReference type="NCBI Taxonomy" id="156173"/>
    <lineage>
        <taxon>Eukaryota</taxon>
        <taxon>Haptista</taxon>
        <taxon>Haptophyta</taxon>
        <taxon>Prymnesiophyceae</taxon>
        <taxon>Prymnesiales</taxon>
        <taxon>Prymnesiaceae</taxon>
        <taxon>Haptolina</taxon>
    </lineage>
</organism>
<dbReference type="EMBL" id="HBGU01080612">
    <property type="protein sequence ID" value="CAD9547889.1"/>
    <property type="molecule type" value="Transcribed_RNA"/>
</dbReference>
<name>A0A7S2JII1_9EUKA</name>
<evidence type="ECO:0000256" key="1">
    <source>
        <dbReference type="ARBA" id="ARBA00022723"/>
    </source>
</evidence>
<dbReference type="GO" id="GO:0046872">
    <property type="term" value="F:metal ion binding"/>
    <property type="evidence" value="ECO:0007669"/>
    <property type="project" value="UniProtKB-KW"/>
</dbReference>
<evidence type="ECO:0000313" key="3">
    <source>
        <dbReference type="EMBL" id="CAD9547889.1"/>
    </source>
</evidence>
<dbReference type="InterPro" id="IPR054734">
    <property type="entry name" value="PqqF-like_C_4"/>
</dbReference>
<dbReference type="SUPFAM" id="SSF63411">
    <property type="entry name" value="LuxS/MPP-like metallohydrolase"/>
    <property type="match status" value="1"/>
</dbReference>
<reference evidence="3" key="1">
    <citation type="submission" date="2021-01" db="EMBL/GenBank/DDBJ databases">
        <authorList>
            <person name="Corre E."/>
            <person name="Pelletier E."/>
            <person name="Niang G."/>
            <person name="Scheremetjew M."/>
            <person name="Finn R."/>
            <person name="Kale V."/>
            <person name="Holt S."/>
            <person name="Cochrane G."/>
            <person name="Meng A."/>
            <person name="Brown T."/>
            <person name="Cohen L."/>
        </authorList>
    </citation>
    <scope>NUCLEOTIDE SEQUENCE</scope>
    <source>
        <strain evidence="3">UTEX LB 985</strain>
    </source>
</reference>